<proteinExistence type="predicted"/>
<sequence length="386" mass="42421">MRGTLGTDRDPSKGKVLLLTTTMGIGGGAEEQVMQLALELDRRGWRTRLVSMIPAERMPGEISERGIPVGHLGMTAGVPDPRALPRLVQVVREFRPDILHTHMTHANLLGRVARIFARVPALISTLHGFRMYGVNQRFTKFRELGHRLTDPLAERTTAICEAATRSYLESHSAPADKLMSLPNGLDTSVYRPDSEARRRMRQELGLDGFAWLAVGRFEKPKNYPLMLRAFAELGQRDATLVLCGAGSLEPLLRRQIKELGIEGRVRLLGVREDIPAVMNAADAFVLSSDTEGLPMVILQASATGLPIVATDVGGNREAIQPGETGLLTPPGDQRAFTAAMRQVATLTTAERAAWGAAARRHTISKYDLQVVADRWEALYSELLTQH</sequence>
<name>A0A7S7SJZ1_PALFE</name>
<dbReference type="InterPro" id="IPR028098">
    <property type="entry name" value="Glyco_trans_4-like_N"/>
</dbReference>
<reference evidence="3 4" key="1">
    <citation type="submission" date="2020-10" db="EMBL/GenBank/DDBJ databases">
        <title>Complete genome sequence of Paludibaculum fermentans P105T, a facultatively anaerobic acidobacterium capable of dissimilatory Fe(III) reduction.</title>
        <authorList>
            <person name="Dedysh S.N."/>
            <person name="Beletsky A.V."/>
            <person name="Kulichevskaya I.S."/>
            <person name="Mardanov A.V."/>
            <person name="Ravin N.V."/>
        </authorList>
    </citation>
    <scope>NUCLEOTIDE SEQUENCE [LARGE SCALE GENOMIC DNA]</scope>
    <source>
        <strain evidence="3 4">P105</strain>
    </source>
</reference>
<keyword evidence="3" id="KW-0808">Transferase</keyword>
<dbReference type="PANTHER" id="PTHR12526">
    <property type="entry name" value="GLYCOSYLTRANSFERASE"/>
    <property type="match status" value="1"/>
</dbReference>
<evidence type="ECO:0000313" key="3">
    <source>
        <dbReference type="EMBL" id="QOY86455.1"/>
    </source>
</evidence>
<organism evidence="3 4">
    <name type="scientific">Paludibaculum fermentans</name>
    <dbReference type="NCBI Taxonomy" id="1473598"/>
    <lineage>
        <taxon>Bacteria</taxon>
        <taxon>Pseudomonadati</taxon>
        <taxon>Acidobacteriota</taxon>
        <taxon>Terriglobia</taxon>
        <taxon>Bryobacterales</taxon>
        <taxon>Bryobacteraceae</taxon>
        <taxon>Paludibaculum</taxon>
    </lineage>
</organism>
<dbReference type="Pfam" id="PF00534">
    <property type="entry name" value="Glycos_transf_1"/>
    <property type="match status" value="1"/>
</dbReference>
<dbReference type="GO" id="GO:0016757">
    <property type="term" value="F:glycosyltransferase activity"/>
    <property type="evidence" value="ECO:0007669"/>
    <property type="project" value="UniProtKB-ARBA"/>
</dbReference>
<evidence type="ECO:0000259" key="1">
    <source>
        <dbReference type="Pfam" id="PF00534"/>
    </source>
</evidence>
<dbReference type="InterPro" id="IPR001296">
    <property type="entry name" value="Glyco_trans_1"/>
</dbReference>
<keyword evidence="4" id="KW-1185">Reference proteome</keyword>
<dbReference type="EMBL" id="CP063849">
    <property type="protein sequence ID" value="QOY86455.1"/>
    <property type="molecule type" value="Genomic_DNA"/>
</dbReference>
<dbReference type="RefSeq" id="WP_194448124.1">
    <property type="nucleotide sequence ID" value="NZ_CP063849.1"/>
</dbReference>
<protein>
    <submittedName>
        <fullName evidence="3">Glycosyltransferase</fullName>
    </submittedName>
</protein>
<gene>
    <name evidence="3" type="ORF">IRI77_27160</name>
</gene>
<evidence type="ECO:0000313" key="4">
    <source>
        <dbReference type="Proteomes" id="UP000593892"/>
    </source>
</evidence>
<dbReference type="SUPFAM" id="SSF53756">
    <property type="entry name" value="UDP-Glycosyltransferase/glycogen phosphorylase"/>
    <property type="match status" value="1"/>
</dbReference>
<feature type="domain" description="Glycosyltransferase subfamily 4-like N-terminal" evidence="2">
    <location>
        <begin position="27"/>
        <end position="184"/>
    </location>
</feature>
<evidence type="ECO:0000259" key="2">
    <source>
        <dbReference type="Pfam" id="PF13579"/>
    </source>
</evidence>
<dbReference type="Pfam" id="PF13579">
    <property type="entry name" value="Glyco_trans_4_4"/>
    <property type="match status" value="1"/>
</dbReference>
<accession>A0A7S7SJZ1</accession>
<feature type="domain" description="Glycosyl transferase family 1" evidence="1">
    <location>
        <begin position="208"/>
        <end position="360"/>
    </location>
</feature>
<dbReference type="AlphaFoldDB" id="A0A7S7SJZ1"/>
<dbReference type="Proteomes" id="UP000593892">
    <property type="component" value="Chromosome"/>
</dbReference>
<dbReference type="Gene3D" id="3.40.50.2000">
    <property type="entry name" value="Glycogen Phosphorylase B"/>
    <property type="match status" value="2"/>
</dbReference>
<dbReference type="KEGG" id="pfer:IRI77_27160"/>